<keyword evidence="10" id="KW-1185">Reference proteome</keyword>
<name>A0AAD9J4Z1_9ANNE</name>
<organism evidence="9 10">
    <name type="scientific">Paralvinella palmiformis</name>
    <dbReference type="NCBI Taxonomy" id="53620"/>
    <lineage>
        <taxon>Eukaryota</taxon>
        <taxon>Metazoa</taxon>
        <taxon>Spiralia</taxon>
        <taxon>Lophotrochozoa</taxon>
        <taxon>Annelida</taxon>
        <taxon>Polychaeta</taxon>
        <taxon>Sedentaria</taxon>
        <taxon>Canalipalpata</taxon>
        <taxon>Terebellida</taxon>
        <taxon>Terebelliformia</taxon>
        <taxon>Alvinellidae</taxon>
        <taxon>Paralvinella</taxon>
    </lineage>
</organism>
<comment type="subcellular location">
    <subcellularLocation>
        <location evidence="1">Cytoplasm</location>
    </subcellularLocation>
</comment>
<dbReference type="GO" id="GO:0005737">
    <property type="term" value="C:cytoplasm"/>
    <property type="evidence" value="ECO:0007669"/>
    <property type="project" value="UniProtKB-SubCell"/>
</dbReference>
<evidence type="ECO:0000256" key="1">
    <source>
        <dbReference type="ARBA" id="ARBA00004496"/>
    </source>
</evidence>
<evidence type="ECO:0000256" key="4">
    <source>
        <dbReference type="ARBA" id="ARBA00022490"/>
    </source>
</evidence>
<keyword evidence="5 8" id="KW-0175">Coiled coil</keyword>
<accession>A0AAD9J4Z1</accession>
<protein>
    <recommendedName>
        <fullName evidence="3">Leucine zipper transcription factor-like protein 1</fullName>
    </recommendedName>
</protein>
<dbReference type="GO" id="GO:1903565">
    <property type="term" value="P:negative regulation of protein localization to cilium"/>
    <property type="evidence" value="ECO:0007669"/>
    <property type="project" value="TreeGrafter"/>
</dbReference>
<dbReference type="InterPro" id="IPR026157">
    <property type="entry name" value="LZTFL1"/>
</dbReference>
<reference evidence="9" key="1">
    <citation type="journal article" date="2023" name="Mol. Biol. Evol.">
        <title>Third-Generation Sequencing Reveals the Adaptive Role of the Epigenome in Three Deep-Sea Polychaetes.</title>
        <authorList>
            <person name="Perez M."/>
            <person name="Aroh O."/>
            <person name="Sun Y."/>
            <person name="Lan Y."/>
            <person name="Juniper S.K."/>
            <person name="Young C.R."/>
            <person name="Angers B."/>
            <person name="Qian P.Y."/>
        </authorList>
    </citation>
    <scope>NUCLEOTIDE SEQUENCE</scope>
    <source>
        <strain evidence="9">P08H-3</strain>
    </source>
</reference>
<comment type="subunit">
    <text evidence="7">Self-associates. Interacts with BBS9; the interaction mediates the association of LZTL1 with the BBsome complex and regulates BBSome ciliary trafficking.</text>
</comment>
<evidence type="ECO:0000256" key="6">
    <source>
        <dbReference type="ARBA" id="ARBA00024898"/>
    </source>
</evidence>
<evidence type="ECO:0000256" key="7">
    <source>
        <dbReference type="ARBA" id="ARBA00026004"/>
    </source>
</evidence>
<comment type="function">
    <text evidence="6">Regulates ciliary localization of the BBSome complex. Together with the BBSome complex, controls SMO ciliary trafficking and contributes to the sonic hedgehog (SHH) pathway regulation. May play a role in neurite outgrowth. May have tumor suppressor function.</text>
</comment>
<proteinExistence type="inferred from homology"/>
<sequence length="302" mass="35004">MALGLNEHHQNIVVNYLRFARYQRTQRLRAVDLSFQDLKDSRLIEDTFTIDEVTEMLDGLLSVVRGEVDLELINTTHTNVLLLRQLFQQSEKWHLKLQADISELENRELLEQIKNFEEQEFSAASRDSDSKVMGRLEPLNESGATSLLQMEIERVQDENAKLQERLRQVEAQAVAAQKERTNLQQALDKAKAELNGLQGRQPQDGCSSEFDALRKQMSGLKSDLEVNEEVSRKSSSMLTDDLTQTKHELLKIKEMLEMTEKELEKKVSQTAPFRNLKSMLQKKNEQIKDLRRRLSKYESLDD</sequence>
<dbReference type="Proteomes" id="UP001208570">
    <property type="component" value="Unassembled WGS sequence"/>
</dbReference>
<dbReference type="PANTHER" id="PTHR21635">
    <property type="entry name" value="LEUCINE ZIPPER TRANSCRIPTION FACTOR LIKE"/>
    <property type="match status" value="1"/>
</dbReference>
<gene>
    <name evidence="9" type="ORF">LSH36_622g00032</name>
</gene>
<feature type="coiled-coil region" evidence="8">
    <location>
        <begin position="242"/>
        <end position="300"/>
    </location>
</feature>
<evidence type="ECO:0000256" key="5">
    <source>
        <dbReference type="ARBA" id="ARBA00023054"/>
    </source>
</evidence>
<dbReference type="Gene3D" id="1.10.287.1490">
    <property type="match status" value="1"/>
</dbReference>
<comment type="similarity">
    <text evidence="2">Belongs to the LZTFL1 family.</text>
</comment>
<comment type="caution">
    <text evidence="9">The sequence shown here is derived from an EMBL/GenBank/DDBJ whole genome shotgun (WGS) entry which is preliminary data.</text>
</comment>
<dbReference type="AlphaFoldDB" id="A0AAD9J4Z1"/>
<evidence type="ECO:0000256" key="3">
    <source>
        <dbReference type="ARBA" id="ARBA00018920"/>
    </source>
</evidence>
<keyword evidence="4" id="KW-0963">Cytoplasm</keyword>
<evidence type="ECO:0000256" key="2">
    <source>
        <dbReference type="ARBA" id="ARBA00008868"/>
    </source>
</evidence>
<dbReference type="PANTHER" id="PTHR21635:SF0">
    <property type="entry name" value="LEUCINE ZIPPER TRANSCRIPTION FACTOR-LIKE PROTEIN 1"/>
    <property type="match status" value="1"/>
</dbReference>
<feature type="coiled-coil region" evidence="8">
    <location>
        <begin position="145"/>
        <end position="200"/>
    </location>
</feature>
<evidence type="ECO:0000313" key="9">
    <source>
        <dbReference type="EMBL" id="KAK2146252.1"/>
    </source>
</evidence>
<dbReference type="EMBL" id="JAODUP010000622">
    <property type="protein sequence ID" value="KAK2146252.1"/>
    <property type="molecule type" value="Genomic_DNA"/>
</dbReference>
<dbReference type="Pfam" id="PF15294">
    <property type="entry name" value="Leu_zip"/>
    <property type="match status" value="1"/>
</dbReference>
<evidence type="ECO:0000256" key="8">
    <source>
        <dbReference type="SAM" id="Coils"/>
    </source>
</evidence>
<evidence type="ECO:0000313" key="10">
    <source>
        <dbReference type="Proteomes" id="UP001208570"/>
    </source>
</evidence>